<evidence type="ECO:0000256" key="7">
    <source>
        <dbReference type="RuleBase" id="RU363032"/>
    </source>
</evidence>
<dbReference type="PANTHER" id="PTHR30193:SF37">
    <property type="entry name" value="INNER MEMBRANE ABC TRANSPORTER PERMEASE PROTEIN YCJO"/>
    <property type="match status" value="1"/>
</dbReference>
<dbReference type="EMBL" id="JAUSRE010000010">
    <property type="protein sequence ID" value="MDP9888679.1"/>
    <property type="molecule type" value="Genomic_DNA"/>
</dbReference>
<dbReference type="Gene3D" id="1.10.3720.10">
    <property type="entry name" value="MetI-like"/>
    <property type="match status" value="1"/>
</dbReference>
<keyword evidence="6 7" id="KW-0472">Membrane</keyword>
<evidence type="ECO:0000256" key="2">
    <source>
        <dbReference type="ARBA" id="ARBA00022448"/>
    </source>
</evidence>
<feature type="transmembrane region" description="Helical" evidence="7">
    <location>
        <begin position="36"/>
        <end position="56"/>
    </location>
</feature>
<evidence type="ECO:0000256" key="3">
    <source>
        <dbReference type="ARBA" id="ARBA00022475"/>
    </source>
</evidence>
<evidence type="ECO:0000313" key="11">
    <source>
        <dbReference type="Proteomes" id="UP001226577"/>
    </source>
</evidence>
<comment type="subcellular location">
    <subcellularLocation>
        <location evidence="1 7">Cell membrane</location>
        <topology evidence="1 7">Multi-pass membrane protein</topology>
    </subcellularLocation>
</comment>
<dbReference type="InterPro" id="IPR035906">
    <property type="entry name" value="MetI-like_sf"/>
</dbReference>
<evidence type="ECO:0000256" key="6">
    <source>
        <dbReference type="ARBA" id="ARBA00023136"/>
    </source>
</evidence>
<reference evidence="10 11" key="1">
    <citation type="submission" date="2023-07" db="EMBL/GenBank/DDBJ databases">
        <title>Sorghum-associated microbial communities from plants grown in Nebraska, USA.</title>
        <authorList>
            <person name="Schachtman D."/>
        </authorList>
    </citation>
    <scope>NUCLEOTIDE SEQUENCE [LARGE SCALE GENOMIC DNA]</scope>
    <source>
        <strain evidence="10 11">CC222</strain>
    </source>
</reference>
<dbReference type="CDD" id="cd06261">
    <property type="entry name" value="TM_PBP2"/>
    <property type="match status" value="1"/>
</dbReference>
<evidence type="ECO:0000259" key="9">
    <source>
        <dbReference type="PROSITE" id="PS50928"/>
    </source>
</evidence>
<feature type="transmembrane region" description="Helical" evidence="7">
    <location>
        <begin position="137"/>
        <end position="162"/>
    </location>
</feature>
<keyword evidence="2 7" id="KW-0813">Transport</keyword>
<organism evidence="10 11">
    <name type="scientific">Pseudarthrobacter enclensis</name>
    <dbReference type="NCBI Taxonomy" id="993070"/>
    <lineage>
        <taxon>Bacteria</taxon>
        <taxon>Bacillati</taxon>
        <taxon>Actinomycetota</taxon>
        <taxon>Actinomycetes</taxon>
        <taxon>Micrococcales</taxon>
        <taxon>Micrococcaceae</taxon>
        <taxon>Pseudarthrobacter</taxon>
    </lineage>
</organism>
<feature type="region of interest" description="Disordered" evidence="8">
    <location>
        <begin position="1"/>
        <end position="31"/>
    </location>
</feature>
<feature type="transmembrane region" description="Helical" evidence="7">
    <location>
        <begin position="182"/>
        <end position="204"/>
    </location>
</feature>
<feature type="compositionally biased region" description="Low complexity" evidence="8">
    <location>
        <begin position="15"/>
        <end position="25"/>
    </location>
</feature>
<protein>
    <submittedName>
        <fullName evidence="10">ABC-type sugar transport system permease subunit</fullName>
    </submittedName>
</protein>
<dbReference type="InterPro" id="IPR000515">
    <property type="entry name" value="MetI-like"/>
</dbReference>
<keyword evidence="11" id="KW-1185">Reference proteome</keyword>
<evidence type="ECO:0000256" key="8">
    <source>
        <dbReference type="SAM" id="MobiDB-lite"/>
    </source>
</evidence>
<dbReference type="PROSITE" id="PS50928">
    <property type="entry name" value="ABC_TM1"/>
    <property type="match status" value="1"/>
</dbReference>
<proteinExistence type="inferred from homology"/>
<feature type="transmembrane region" description="Helical" evidence="7">
    <location>
        <begin position="289"/>
        <end position="308"/>
    </location>
</feature>
<feature type="transmembrane region" description="Helical" evidence="7">
    <location>
        <begin position="102"/>
        <end position="125"/>
    </location>
</feature>
<dbReference type="Proteomes" id="UP001226577">
    <property type="component" value="Unassembled WGS sequence"/>
</dbReference>
<feature type="transmembrane region" description="Helical" evidence="7">
    <location>
        <begin position="237"/>
        <end position="261"/>
    </location>
</feature>
<dbReference type="Pfam" id="PF00528">
    <property type="entry name" value="BPD_transp_1"/>
    <property type="match status" value="1"/>
</dbReference>
<comment type="caution">
    <text evidence="10">The sequence shown here is derived from an EMBL/GenBank/DDBJ whole genome shotgun (WGS) entry which is preliminary data.</text>
</comment>
<name>A0ABT9RTV9_9MICC</name>
<dbReference type="PANTHER" id="PTHR30193">
    <property type="entry name" value="ABC TRANSPORTER PERMEASE PROTEIN"/>
    <property type="match status" value="1"/>
</dbReference>
<evidence type="ECO:0000313" key="10">
    <source>
        <dbReference type="EMBL" id="MDP9888679.1"/>
    </source>
</evidence>
<keyword evidence="3" id="KW-1003">Cell membrane</keyword>
<evidence type="ECO:0000256" key="4">
    <source>
        <dbReference type="ARBA" id="ARBA00022692"/>
    </source>
</evidence>
<accession>A0ABT9RTV9</accession>
<evidence type="ECO:0000256" key="1">
    <source>
        <dbReference type="ARBA" id="ARBA00004651"/>
    </source>
</evidence>
<comment type="similarity">
    <text evidence="7">Belongs to the binding-protein-dependent transport system permease family.</text>
</comment>
<dbReference type="RefSeq" id="WP_307307980.1">
    <property type="nucleotide sequence ID" value="NZ_JAUSRE010000010.1"/>
</dbReference>
<keyword evidence="4 7" id="KW-0812">Transmembrane</keyword>
<dbReference type="InterPro" id="IPR051393">
    <property type="entry name" value="ABC_transporter_permease"/>
</dbReference>
<evidence type="ECO:0000256" key="5">
    <source>
        <dbReference type="ARBA" id="ARBA00022989"/>
    </source>
</evidence>
<gene>
    <name evidence="10" type="ORF">J2X98_002272</name>
</gene>
<dbReference type="SUPFAM" id="SSF161098">
    <property type="entry name" value="MetI-like"/>
    <property type="match status" value="1"/>
</dbReference>
<keyword evidence="10" id="KW-0762">Sugar transport</keyword>
<feature type="domain" description="ABC transmembrane type-1" evidence="9">
    <location>
        <begin position="98"/>
        <end position="309"/>
    </location>
</feature>
<sequence>MIATIPDARTKRTSRPGQQTQSGGSRSRRRRNVRDAAAAAGFLAPFVILTLVFQYVPLAVLARDSVHQFTLFNPEMAEFVGGQNFVRVFSDPETVQSLIVTGWFMVVFLAVVVPLGLLIAVYLNGRLPARGLVRTMVFLPVVTSSVVVATMWTFMLAQSGLISGLLSSAGVPPINFLTNKDTALAAIVIMCVWQQVGLAAVLFLGGLQAIPADVQEASEIDGAGPVRRLIHVTIPMLSRTTVLVVVMMTVFSLQVFAPAFIMTTGGPEGSTNFVMYHVYRTAFFLQDPGFASAISIVVLVFALTISLIQMRLLKMKWNF</sequence>
<keyword evidence="5 7" id="KW-1133">Transmembrane helix</keyword>